<evidence type="ECO:0000313" key="2">
    <source>
        <dbReference type="Proteomes" id="UP000829517"/>
    </source>
</evidence>
<evidence type="ECO:0000313" key="1">
    <source>
        <dbReference type="EMBL" id="MCF8713702.1"/>
    </source>
</evidence>
<gene>
    <name evidence="1" type="ORF">JM658_02590</name>
</gene>
<name>A0ABS9IZV5_9FLAO</name>
<reference evidence="1 2" key="1">
    <citation type="submission" date="2021-01" db="EMBL/GenBank/DDBJ databases">
        <title>Genome sequencing of Joostella atrarenae M1-2 (= KCTC 23194).</title>
        <authorList>
            <person name="Zakaria M.R."/>
            <person name="Lam M.Q."/>
            <person name="Chong C.S."/>
        </authorList>
    </citation>
    <scope>NUCLEOTIDE SEQUENCE [LARGE SCALE GENOMIC DNA]</scope>
    <source>
        <strain evidence="1 2">M1-2</strain>
    </source>
</reference>
<keyword evidence="2" id="KW-1185">Reference proteome</keyword>
<proteinExistence type="predicted"/>
<organism evidence="1 2">
    <name type="scientific">Joostella atrarenae</name>
    <dbReference type="NCBI Taxonomy" id="679257"/>
    <lineage>
        <taxon>Bacteria</taxon>
        <taxon>Pseudomonadati</taxon>
        <taxon>Bacteroidota</taxon>
        <taxon>Flavobacteriia</taxon>
        <taxon>Flavobacteriales</taxon>
        <taxon>Flavobacteriaceae</taxon>
        <taxon>Joostella</taxon>
    </lineage>
</organism>
<dbReference type="RefSeq" id="WP_236957663.1">
    <property type="nucleotide sequence ID" value="NZ_JAETXX010000001.1"/>
</dbReference>
<protein>
    <recommendedName>
        <fullName evidence="3">Lipoprotein</fullName>
    </recommendedName>
</protein>
<dbReference type="Proteomes" id="UP000829517">
    <property type="component" value="Unassembled WGS sequence"/>
</dbReference>
<evidence type="ECO:0008006" key="3">
    <source>
        <dbReference type="Google" id="ProtNLM"/>
    </source>
</evidence>
<sequence>MRNIIPLSLLIIILIGCKETKKSTPLKLDDVYFSSADTLEYSIDNEGTLIGQDDLKNAFSLTFWNTDTLMLWGNQPLNKHLYLLNFKSGKAHKVKTTTHATQEDPILGKLELTAIEPSLFRDNINLDIAVIPNTKNIDFKLINTHIITDEQTRKEMDQRLKTTANLASLSNELNKAAVNRLPEMHVAKNKHIEVTIASYRSSDGSTSGPRFAIYNDLVYPLTGACSLQKLTTYTINGILYIKTGTRCCNCGEVEDLIYKINDNELSLDYSDKSRSI</sequence>
<comment type="caution">
    <text evidence="1">The sequence shown here is derived from an EMBL/GenBank/DDBJ whole genome shotgun (WGS) entry which is preliminary data.</text>
</comment>
<accession>A0ABS9IZV5</accession>
<dbReference type="EMBL" id="JAETXX010000001">
    <property type="protein sequence ID" value="MCF8713702.1"/>
    <property type="molecule type" value="Genomic_DNA"/>
</dbReference>
<dbReference type="PROSITE" id="PS51257">
    <property type="entry name" value="PROKAR_LIPOPROTEIN"/>
    <property type="match status" value="1"/>
</dbReference>